<dbReference type="SUPFAM" id="SSF47836">
    <property type="entry name" value="Retroviral matrix proteins"/>
    <property type="match status" value="1"/>
</dbReference>
<keyword evidence="45" id="KW-0449">Lipoprotein</keyword>
<dbReference type="InterPro" id="IPR001037">
    <property type="entry name" value="Integrase_C_retrovir"/>
</dbReference>
<dbReference type="PROSITE" id="PS50158">
    <property type="entry name" value="ZF_CCHC"/>
    <property type="match status" value="2"/>
</dbReference>
<dbReference type="Pfam" id="PF06817">
    <property type="entry name" value="RVT_thumb"/>
    <property type="match status" value="1"/>
</dbReference>
<dbReference type="InterPro" id="IPR017856">
    <property type="entry name" value="Integrase-like_N"/>
</dbReference>
<dbReference type="GO" id="GO:0015074">
    <property type="term" value="P:DNA integration"/>
    <property type="evidence" value="ECO:0007669"/>
    <property type="project" value="UniProtKB-KW"/>
</dbReference>
<dbReference type="Gene3D" id="3.30.70.270">
    <property type="match status" value="3"/>
</dbReference>
<keyword evidence="28" id="KW-1043">Host membrane</keyword>
<keyword evidence="10 51" id="KW-0945">Host-virus interaction</keyword>
<dbReference type="Pfam" id="PF00075">
    <property type="entry name" value="RNase_H"/>
    <property type="match status" value="1"/>
</dbReference>
<evidence type="ECO:0000259" key="55">
    <source>
        <dbReference type="PROSITE" id="PS50876"/>
    </source>
</evidence>
<dbReference type="Gene3D" id="2.30.30.10">
    <property type="entry name" value="Integrase, C-terminal domain superfamily, retroviral"/>
    <property type="match status" value="1"/>
</dbReference>
<feature type="compositionally biased region" description="Polar residues" evidence="52">
    <location>
        <begin position="448"/>
        <end position="458"/>
    </location>
</feature>
<keyword evidence="23" id="KW-0378">Hydrolase</keyword>
<keyword evidence="7" id="KW-0597">Phosphoprotein</keyword>
<keyword evidence="26" id="KW-0460">Magnesium</keyword>
<evidence type="ECO:0000256" key="2">
    <source>
        <dbReference type="ARBA" id="ARBA00001946"/>
    </source>
</evidence>
<evidence type="ECO:0000256" key="5">
    <source>
        <dbReference type="ARBA" id="ARBA00022511"/>
    </source>
</evidence>
<evidence type="ECO:0000256" key="43">
    <source>
        <dbReference type="ARBA" id="ARBA00023247"/>
    </source>
</evidence>
<evidence type="ECO:0000256" key="12">
    <source>
        <dbReference type="ARBA" id="ARBA00022670"/>
    </source>
</evidence>
<evidence type="ECO:0000256" key="26">
    <source>
        <dbReference type="ARBA" id="ARBA00022842"/>
    </source>
</evidence>
<feature type="domain" description="Integrase-type" evidence="55">
    <location>
        <begin position="1144"/>
        <end position="1185"/>
    </location>
</feature>
<evidence type="ECO:0000256" key="45">
    <source>
        <dbReference type="ARBA" id="ARBA00023288"/>
    </source>
</evidence>
<feature type="domain" description="RNase H type-1" evidence="57">
    <location>
        <begin position="1015"/>
        <end position="1138"/>
    </location>
</feature>
<keyword evidence="27 51" id="KW-0946">Virion</keyword>
<dbReference type="GO" id="GO:0019013">
    <property type="term" value="C:viral nucleocapsid"/>
    <property type="evidence" value="ECO:0007669"/>
    <property type="project" value="UniProtKB-KW"/>
</dbReference>
<dbReference type="SUPFAM" id="SSF47943">
    <property type="entry name" value="Retrovirus capsid protein, N-terminal core domain"/>
    <property type="match status" value="1"/>
</dbReference>
<evidence type="ECO:0000256" key="39">
    <source>
        <dbReference type="ARBA" id="ARBA00023136"/>
    </source>
</evidence>
<feature type="domain" description="Integrase-type" evidence="59">
    <location>
        <begin position="1364"/>
        <end position="1411"/>
    </location>
</feature>
<dbReference type="InterPro" id="IPR001995">
    <property type="entry name" value="Peptidase_A2_cat"/>
</dbReference>
<dbReference type="GO" id="GO:0044826">
    <property type="term" value="P:viral genome integration into host DNA"/>
    <property type="evidence" value="ECO:0007669"/>
    <property type="project" value="UniProtKB-KW"/>
</dbReference>
<feature type="DNA-binding region" description="Integrase-type" evidence="50">
    <location>
        <begin position="1364"/>
        <end position="1411"/>
    </location>
</feature>
<evidence type="ECO:0000256" key="44">
    <source>
        <dbReference type="ARBA" id="ARBA00023268"/>
    </source>
</evidence>
<evidence type="ECO:0000256" key="51">
    <source>
        <dbReference type="RuleBase" id="RU004487"/>
    </source>
</evidence>
<dbReference type="EMBL" id="JX447488">
    <property type="protein sequence ID" value="AFU30204.1"/>
    <property type="molecule type" value="Genomic_RNA"/>
</dbReference>
<keyword evidence="24" id="KW-1193">Eukaryotic host translation shutoff by virus</keyword>
<keyword evidence="29 51" id="KW-0694">RNA-binding</keyword>
<dbReference type="GO" id="GO:0072494">
    <property type="term" value="C:host multivesicular body"/>
    <property type="evidence" value="ECO:0007669"/>
    <property type="project" value="UniProtKB-SubCell"/>
</dbReference>
<keyword evidence="17 51" id="KW-0479">Metal-binding</keyword>
<dbReference type="Gene3D" id="3.10.10.10">
    <property type="entry name" value="HIV Type 1 Reverse Transcriptase, subunit A, domain 1"/>
    <property type="match status" value="1"/>
</dbReference>
<dbReference type="GO" id="GO:0004533">
    <property type="term" value="F:exoribonuclease H activity"/>
    <property type="evidence" value="ECO:0007669"/>
    <property type="project" value="UniProtKB-EC"/>
</dbReference>
<evidence type="ECO:0000256" key="28">
    <source>
        <dbReference type="ARBA" id="ARBA00022870"/>
    </source>
</evidence>
<feature type="domain" description="Integrase catalytic" evidence="58">
    <location>
        <begin position="1195"/>
        <end position="1345"/>
    </location>
</feature>
<evidence type="ECO:0000256" key="48">
    <source>
        <dbReference type="ARBA" id="ARBA00037826"/>
    </source>
</evidence>
<evidence type="ECO:0000313" key="60">
    <source>
        <dbReference type="EMBL" id="AFU30204.1"/>
    </source>
</evidence>
<keyword evidence="42 51" id="KW-1035">Host cytoplasm</keyword>
<keyword evidence="36" id="KW-0917">Virion maturation</keyword>
<dbReference type="FunFam" id="3.30.420.10:FF:000017">
    <property type="entry name" value="POL polyprotein"/>
    <property type="match status" value="1"/>
</dbReference>
<evidence type="ECO:0000256" key="36">
    <source>
        <dbReference type="ARBA" id="ARBA00023113"/>
    </source>
</evidence>
<evidence type="ECO:0000256" key="20">
    <source>
        <dbReference type="ARBA" id="ARBA00022758"/>
    </source>
</evidence>
<dbReference type="PANTHER" id="PTHR41694">
    <property type="entry name" value="ENDOGENOUS RETROVIRUS GROUP K MEMBER POL PROTEIN"/>
    <property type="match status" value="1"/>
</dbReference>
<evidence type="ECO:0000256" key="13">
    <source>
        <dbReference type="ARBA" id="ARBA00022679"/>
    </source>
</evidence>
<evidence type="ECO:0000256" key="21">
    <source>
        <dbReference type="ARBA" id="ARBA00022759"/>
    </source>
</evidence>
<dbReference type="Pfam" id="PF00077">
    <property type="entry name" value="RVP"/>
    <property type="match status" value="1"/>
</dbReference>
<dbReference type="InterPro" id="IPR000071">
    <property type="entry name" value="Lentvrl_matrix_N"/>
</dbReference>
<evidence type="ECO:0000256" key="46">
    <source>
        <dbReference type="ARBA" id="ARBA00023296"/>
    </source>
</evidence>
<dbReference type="PROSITE" id="PS50876">
    <property type="entry name" value="ZF_INTEGRASE"/>
    <property type="match status" value="1"/>
</dbReference>
<dbReference type="InterPro" id="IPR010999">
    <property type="entry name" value="Retrovr_matrix"/>
</dbReference>
<evidence type="ECO:0000256" key="38">
    <source>
        <dbReference type="ARBA" id="ARBA00023125"/>
    </source>
</evidence>
<dbReference type="InterPro" id="IPR043128">
    <property type="entry name" value="Rev_trsase/Diguanyl_cyclase"/>
</dbReference>
<feature type="domain" description="CCHC-type" evidence="53">
    <location>
        <begin position="389"/>
        <end position="404"/>
    </location>
</feature>
<evidence type="ECO:0000256" key="41">
    <source>
        <dbReference type="ARBA" id="ARBA00023195"/>
    </source>
</evidence>
<dbReference type="GO" id="GO:0075523">
    <property type="term" value="P:viral translational frameshifting"/>
    <property type="evidence" value="ECO:0007669"/>
    <property type="project" value="UniProtKB-KW"/>
</dbReference>
<dbReference type="InterPro" id="IPR010661">
    <property type="entry name" value="RVT_thumb"/>
</dbReference>
<keyword evidence="32" id="KW-0239">DNA-directed DNA polymerase</keyword>
<dbReference type="FunFam" id="2.30.30.10:FF:000001">
    <property type="entry name" value="POL polyprotein"/>
    <property type="match status" value="1"/>
</dbReference>
<keyword evidence="11" id="KW-1188">Viral release from host cell</keyword>
<dbReference type="InterPro" id="IPR001878">
    <property type="entry name" value="Znf_CCHC"/>
</dbReference>
<evidence type="ECO:0000256" key="24">
    <source>
        <dbReference type="ARBA" id="ARBA00022809"/>
    </source>
</evidence>
<keyword evidence="33" id="KW-1190">Host gene expression shutoff by virus</keyword>
<evidence type="ECO:0000256" key="50">
    <source>
        <dbReference type="PROSITE-ProRule" id="PRU00506"/>
    </source>
</evidence>
<dbReference type="InterPro" id="IPR010659">
    <property type="entry name" value="RVT_connect"/>
</dbReference>
<keyword evidence="37" id="KW-0446">Lipid-binding</keyword>
<evidence type="ECO:0000259" key="56">
    <source>
        <dbReference type="PROSITE" id="PS50878"/>
    </source>
</evidence>
<dbReference type="PROSITE" id="PS50878">
    <property type="entry name" value="RT_POL"/>
    <property type="match status" value="1"/>
</dbReference>
<dbReference type="CDD" id="cd05482">
    <property type="entry name" value="HIV_retropepsin_like"/>
    <property type="match status" value="1"/>
</dbReference>
<dbReference type="FunFam" id="3.30.70.270:FF:000006">
    <property type="entry name" value="Gag-Pol polyprotein"/>
    <property type="match status" value="1"/>
</dbReference>
<evidence type="ECO:0000256" key="31">
    <source>
        <dbReference type="ARBA" id="ARBA00022918"/>
    </source>
</evidence>
<dbReference type="PROSITE" id="PS00141">
    <property type="entry name" value="ASP_PROTEASE"/>
    <property type="match status" value="1"/>
</dbReference>
<evidence type="ECO:0000256" key="33">
    <source>
        <dbReference type="ARBA" id="ARBA00022995"/>
    </source>
</evidence>
<feature type="domain" description="Reverse transcriptase" evidence="56">
    <location>
        <begin position="625"/>
        <end position="815"/>
    </location>
</feature>
<dbReference type="Pfam" id="PF19317">
    <property type="entry name" value="Gag_p24_C"/>
    <property type="match status" value="1"/>
</dbReference>
<keyword evidence="9 51" id="KW-1048">Host nucleus</keyword>
<feature type="region of interest" description="Disordered" evidence="52">
    <location>
        <begin position="108"/>
        <end position="129"/>
    </location>
</feature>
<evidence type="ECO:0000259" key="59">
    <source>
        <dbReference type="PROSITE" id="PS51027"/>
    </source>
</evidence>
<keyword evidence="14" id="KW-0548">Nucleotidyltransferase</keyword>
<dbReference type="GO" id="GO:0043657">
    <property type="term" value="C:host cell"/>
    <property type="evidence" value="ECO:0007669"/>
    <property type="project" value="GOC"/>
</dbReference>
<evidence type="ECO:0000256" key="19">
    <source>
        <dbReference type="ARBA" id="ARBA00022750"/>
    </source>
</evidence>
<dbReference type="GO" id="GO:0039657">
    <property type="term" value="P:symbiont-mediated suppression of host gene expression"/>
    <property type="evidence" value="ECO:0007669"/>
    <property type="project" value="UniProtKB-KW"/>
</dbReference>
<comment type="PTM">
    <molecule>Gag-Pol polyprotein</molecule>
    <text evidence="51">Specific enzymatic cleavages by the viral protease yield mature proteins.</text>
</comment>
<evidence type="ECO:0000256" key="37">
    <source>
        <dbReference type="ARBA" id="ARBA00023121"/>
    </source>
</evidence>
<dbReference type="Pfam" id="PF06815">
    <property type="entry name" value="RVT_connect"/>
    <property type="match status" value="1"/>
</dbReference>
<evidence type="ECO:0000256" key="4">
    <source>
        <dbReference type="ARBA" id="ARBA00004560"/>
    </source>
</evidence>
<dbReference type="InterPro" id="IPR002156">
    <property type="entry name" value="RNaseH_domain"/>
</dbReference>
<dbReference type="SUPFAM" id="SSF50122">
    <property type="entry name" value="DNA-binding domain of retroviral integrase"/>
    <property type="match status" value="1"/>
</dbReference>
<dbReference type="InterPro" id="IPR001969">
    <property type="entry name" value="Aspartic_peptidase_AS"/>
</dbReference>
<dbReference type="FunFam" id="1.10.1200.30:FF:000001">
    <property type="entry name" value="Gag polyprotein"/>
    <property type="match status" value="1"/>
</dbReference>
<keyword evidence="18" id="KW-0677">Repeat</keyword>
<dbReference type="PROSITE" id="PS50994">
    <property type="entry name" value="INTEGRASE"/>
    <property type="match status" value="1"/>
</dbReference>
<dbReference type="InterPro" id="IPR034170">
    <property type="entry name" value="Retropepsin-like_cat_dom"/>
</dbReference>
<evidence type="ECO:0000256" key="8">
    <source>
        <dbReference type="ARBA" id="ARBA00022561"/>
    </source>
</evidence>
<dbReference type="GO" id="GO:0075732">
    <property type="term" value="P:viral penetration into host nucleus"/>
    <property type="evidence" value="ECO:0007669"/>
    <property type="project" value="UniProtKB-KW"/>
</dbReference>
<dbReference type="GO" id="GO:0042025">
    <property type="term" value="C:host cell nucleus"/>
    <property type="evidence" value="ECO:0007669"/>
    <property type="project" value="UniProtKB-SubCell"/>
</dbReference>
<dbReference type="InterPro" id="IPR021109">
    <property type="entry name" value="Peptidase_aspartic_dom_sf"/>
</dbReference>
<evidence type="ECO:0000256" key="49">
    <source>
        <dbReference type="PROSITE-ProRule" id="PRU00450"/>
    </source>
</evidence>
<keyword evidence="20" id="KW-0688">Ribosomal frameshifting</keyword>
<dbReference type="InterPro" id="IPR012344">
    <property type="entry name" value="Matrix_HIV/RSV_N"/>
</dbReference>
<evidence type="ECO:0000256" key="22">
    <source>
        <dbReference type="ARBA" id="ARBA00022771"/>
    </source>
</evidence>
<gene>
    <name evidence="60" type="primary">gag</name>
</gene>
<dbReference type="FunFam" id="1.10.375.10:FF:000001">
    <property type="entry name" value="Gag polyprotein"/>
    <property type="match status" value="1"/>
</dbReference>
<comment type="subcellular location">
    <molecule>Matrix protein p17</molecule>
    <subcellularLocation>
        <location evidence="51">Virion membrane</location>
        <topology evidence="51">Lipid-anchor</topology>
    </subcellularLocation>
    <subcellularLocation>
        <location evidence="51">Host nucleus</location>
    </subcellularLocation>
    <subcellularLocation>
        <location evidence="51">Host cytoplasm</location>
    </subcellularLocation>
</comment>
<keyword evidence="19" id="KW-0064">Aspartyl protease</keyword>
<dbReference type="Pfam" id="PF00078">
    <property type="entry name" value="RVT_1"/>
    <property type="match status" value="1"/>
</dbReference>
<keyword evidence="25 51" id="KW-0862">Zinc</keyword>
<evidence type="ECO:0000256" key="15">
    <source>
        <dbReference type="ARBA" id="ARBA00022707"/>
    </source>
</evidence>
<keyword evidence="12" id="KW-0645">Protease</keyword>
<keyword evidence="16" id="KW-0540">Nuclease</keyword>
<evidence type="ECO:0000256" key="3">
    <source>
        <dbReference type="ARBA" id="ARBA00004425"/>
    </source>
</evidence>
<dbReference type="PRINTS" id="PR00234">
    <property type="entry name" value="HIV1MATRIX"/>
</dbReference>
<dbReference type="PANTHER" id="PTHR41694:SF3">
    <property type="entry name" value="RNA-DIRECTED DNA POLYMERASE-RELATED"/>
    <property type="match status" value="1"/>
</dbReference>
<keyword evidence="5" id="KW-1032">Host cell membrane</keyword>
<dbReference type="Gene3D" id="4.10.60.10">
    <property type="entry name" value="Zinc finger, CCHC-type"/>
    <property type="match status" value="1"/>
</dbReference>
<evidence type="ECO:0000256" key="17">
    <source>
        <dbReference type="ARBA" id="ARBA00022723"/>
    </source>
</evidence>
<dbReference type="SUPFAM" id="SSF53098">
    <property type="entry name" value="Ribonuclease H-like"/>
    <property type="match status" value="2"/>
</dbReference>
<dbReference type="Gene3D" id="3.30.420.10">
    <property type="entry name" value="Ribonuclease H-like superfamily/Ribonuclease H"/>
    <property type="match status" value="2"/>
</dbReference>
<keyword evidence="22 49" id="KW-0863">Zinc-finger</keyword>
<keyword evidence="6" id="KW-1163">Viral penetration into host nucleus</keyword>
<feature type="region of interest" description="Disordered" evidence="52">
    <location>
        <begin position="443"/>
        <end position="478"/>
    </location>
</feature>
<keyword evidence="46" id="KW-1160">Virus entry into host cell</keyword>
<evidence type="ECO:0000256" key="52">
    <source>
        <dbReference type="SAM" id="MobiDB-lite"/>
    </source>
</evidence>
<dbReference type="GO" id="GO:0003964">
    <property type="term" value="F:RNA-directed DNA polymerase activity"/>
    <property type="evidence" value="ECO:0007669"/>
    <property type="project" value="UniProtKB-KW"/>
</dbReference>
<dbReference type="GO" id="GO:0020002">
    <property type="term" value="C:host cell plasma membrane"/>
    <property type="evidence" value="ECO:0007669"/>
    <property type="project" value="UniProtKB-SubCell"/>
</dbReference>
<keyword evidence="43" id="KW-1262">Eukaryotic host gene expression shutoff by virus</keyword>
<dbReference type="InterPro" id="IPR036875">
    <property type="entry name" value="Znf_CCHC_sf"/>
</dbReference>
<dbReference type="InterPro" id="IPR001584">
    <property type="entry name" value="Integrase_cat-core"/>
</dbReference>
<dbReference type="PROSITE" id="PS50879">
    <property type="entry name" value="RNASE_H_1"/>
    <property type="match status" value="1"/>
</dbReference>
<dbReference type="CDD" id="cd01645">
    <property type="entry name" value="RT_Rtv"/>
    <property type="match status" value="1"/>
</dbReference>
<evidence type="ECO:0000256" key="35">
    <source>
        <dbReference type="ARBA" id="ARBA00023086"/>
    </source>
</evidence>
<evidence type="ECO:0000256" key="1">
    <source>
        <dbReference type="ARBA" id="ARBA00000379"/>
    </source>
</evidence>
<keyword evidence="44" id="KW-0511">Multifunctional enzyme</keyword>
<keyword evidence="8 51" id="KW-0167">Capsid protein</keyword>
<keyword evidence="30" id="KW-0229">DNA integration</keyword>
<dbReference type="SUPFAM" id="SSF50630">
    <property type="entry name" value="Acid proteases"/>
    <property type="match status" value="1"/>
</dbReference>
<dbReference type="PROSITE" id="PS50175">
    <property type="entry name" value="ASP_PROT_RETROV"/>
    <property type="match status" value="1"/>
</dbReference>
<dbReference type="GO" id="GO:0005198">
    <property type="term" value="F:structural molecule activity"/>
    <property type="evidence" value="ECO:0007669"/>
    <property type="project" value="InterPro"/>
</dbReference>
<dbReference type="Pfam" id="PF00098">
    <property type="entry name" value="zf-CCHC"/>
    <property type="match status" value="2"/>
</dbReference>
<evidence type="ECO:0000256" key="40">
    <source>
        <dbReference type="ARBA" id="ARBA00023172"/>
    </source>
</evidence>
<evidence type="ECO:0000256" key="9">
    <source>
        <dbReference type="ARBA" id="ARBA00022562"/>
    </source>
</evidence>
<dbReference type="FunFam" id="4.10.60.10:FF:000001">
    <property type="entry name" value="Gag polyprotein"/>
    <property type="match status" value="1"/>
</dbReference>
<dbReference type="Pfam" id="PF00607">
    <property type="entry name" value="Gag_p24"/>
    <property type="match status" value="1"/>
</dbReference>
<dbReference type="InterPro" id="IPR036862">
    <property type="entry name" value="Integrase_C_dom_sf_retrovir"/>
</dbReference>
<evidence type="ECO:0000256" key="16">
    <source>
        <dbReference type="ARBA" id="ARBA00022722"/>
    </source>
</evidence>
<dbReference type="InterPro" id="IPR036397">
    <property type="entry name" value="RNaseH_sf"/>
</dbReference>
<reference evidence="60" key="1">
    <citation type="journal article" date="2012" name="Nature">
        <title>Increased HIV-1 vaccine efficacy against viruses with genetic signatures in Env V2.</title>
        <authorList>
            <person name="Rolland M."/>
            <person name="Edlefsen P.T."/>
            <person name="Larsen B.B."/>
            <person name="Tovanabutra S."/>
            <person name="Sanders-Buell E."/>
            <person name="Hertz T."/>
            <person name="de Camp A.C."/>
            <person name="Carrico C."/>
            <person name="Menis S."/>
            <person name="Magaret C.A."/>
            <person name="Ahmed H."/>
            <person name="Juraska M."/>
            <person name="Chen L."/>
            <person name="Konopa P."/>
            <person name="Nariya S."/>
            <person name="Stoddard J.N."/>
            <person name="Wong K."/>
            <person name="Zhao H."/>
            <person name="Deng W."/>
            <person name="Maust B.S."/>
            <person name="Bose M."/>
            <person name="Howell S."/>
            <person name="Bates A."/>
            <person name="Lazzaro M."/>
            <person name="O'Sullivan A."/>
            <person name="Lei E."/>
            <person name="Bradfield A."/>
            <person name="Ibitamuno G."/>
            <person name="Assawadarachai V."/>
            <person name="O'Connell R.J."/>
            <person name="de Souza M.S."/>
            <person name="Nitayaphan S."/>
            <person name="Rerks-Ngarm S."/>
            <person name="Robb M.L."/>
            <person name="McLellan J.S."/>
            <person name="Georgiev I."/>
            <person name="Kwong P.D."/>
            <person name="Carlson J.M."/>
            <person name="Michael N.L."/>
            <person name="Schief W.R."/>
            <person name="Gilbert P.B."/>
            <person name="Mullins J.I."/>
            <person name="Kim J.H."/>
        </authorList>
    </citation>
    <scope>NUCLEOTIDE SEQUENCE</scope>
    <source>
        <strain evidence="60">AA070a_LH04</strain>
    </source>
</reference>
<comment type="subcellular location">
    <subcellularLocation>
        <location evidence="3">Host cell membrane</location>
        <topology evidence="3">Lipid-anchor</topology>
    </subcellularLocation>
    <subcellularLocation>
        <location evidence="4">Host endosome</location>
        <location evidence="4">Host multivesicular body</location>
    </subcellularLocation>
    <subcellularLocation>
        <location evidence="48">Virion membrane</location>
        <topology evidence="48">Lipid-anchor</topology>
    </subcellularLocation>
    <subcellularLocation>
        <location evidence="51">Virion</location>
    </subcellularLocation>
    <subcellularLocation>
        <location evidence="51">Host cytoplasm</location>
    </subcellularLocation>
    <subcellularLocation>
        <location evidence="51">Host nucleus</location>
    </subcellularLocation>
</comment>
<evidence type="ECO:0000256" key="34">
    <source>
        <dbReference type="ARBA" id="ARBA00023046"/>
    </source>
</evidence>
<accession>K0GS62</accession>
<dbReference type="Gene3D" id="2.40.70.10">
    <property type="entry name" value="Acid Proteases"/>
    <property type="match status" value="1"/>
</dbReference>
<dbReference type="Gene3D" id="1.10.150.90">
    <property type="entry name" value="Immunodeficiency lentiviruses, gag gene matrix protein p17"/>
    <property type="match status" value="1"/>
</dbReference>
<dbReference type="GO" id="GO:0006508">
    <property type="term" value="P:proteolysis"/>
    <property type="evidence" value="ECO:0007669"/>
    <property type="project" value="UniProtKB-KW"/>
</dbReference>
<dbReference type="InterPro" id="IPR012337">
    <property type="entry name" value="RNaseH-like_sf"/>
</dbReference>
<dbReference type="GO" id="GO:0046718">
    <property type="term" value="P:symbiont entry into host cell"/>
    <property type="evidence" value="ECO:0007669"/>
    <property type="project" value="UniProtKB-KW"/>
</dbReference>
<evidence type="ECO:0000256" key="30">
    <source>
        <dbReference type="ARBA" id="ARBA00022908"/>
    </source>
</evidence>
<dbReference type="InterPro" id="IPR043502">
    <property type="entry name" value="DNA/RNA_pol_sf"/>
</dbReference>
<comment type="catalytic activity">
    <reaction evidence="47">
        <text>Endohydrolysis of RNA in RNA/DNA hybrids. Three different cleavage modes: 1. sequence-specific internal cleavage of RNA. Human immunodeficiency virus type 1 and Moloney murine leukemia virus enzymes prefer to cleave the RNA strand one nucleotide away from the RNA-DNA junction. 2. RNA 5'-end directed cleavage 13-19 nucleotides from the RNA end. 3. DNA 3'-end directed cleavage 15-20 nucleotides away from the primer terminus.</text>
        <dbReference type="EC" id="3.1.26.13"/>
    </reaction>
</comment>
<evidence type="ECO:0000259" key="58">
    <source>
        <dbReference type="PROSITE" id="PS50994"/>
    </source>
</evidence>
<evidence type="ECO:0000256" key="23">
    <source>
        <dbReference type="ARBA" id="ARBA00022801"/>
    </source>
</evidence>
<keyword evidence="39" id="KW-0472">Membrane</keyword>
<evidence type="ECO:0000256" key="29">
    <source>
        <dbReference type="ARBA" id="ARBA00022884"/>
    </source>
</evidence>
<feature type="domain" description="CCHC-type" evidence="53">
    <location>
        <begin position="411"/>
        <end position="424"/>
    </location>
</feature>
<dbReference type="SUPFAM" id="SSF57756">
    <property type="entry name" value="Retrovirus zinc finger-like domains"/>
    <property type="match status" value="1"/>
</dbReference>
<name>K0GS62_HV1</name>
<keyword evidence="15" id="KW-0519">Myristate</keyword>
<keyword evidence="13" id="KW-0808">Transferase</keyword>
<dbReference type="InterPro" id="IPR045345">
    <property type="entry name" value="Gag_p24_C"/>
</dbReference>
<dbReference type="SUPFAM" id="SSF46919">
    <property type="entry name" value="N-terminal Zn binding domain of HIV integrase"/>
    <property type="match status" value="1"/>
</dbReference>
<protein>
    <recommendedName>
        <fullName evidence="51">Gag polyprotein</fullName>
    </recommendedName>
    <component>
        <recommendedName>
            <fullName evidence="51">Matrix protein p17</fullName>
            <shortName evidence="51">MA</shortName>
        </recommendedName>
    </component>
</protein>
<evidence type="ECO:0000256" key="14">
    <source>
        <dbReference type="ARBA" id="ARBA00022695"/>
    </source>
</evidence>
<evidence type="ECO:0000256" key="25">
    <source>
        <dbReference type="ARBA" id="ARBA00022833"/>
    </source>
</evidence>
<dbReference type="FunFam" id="2.40.70.10:FF:000001">
    <property type="entry name" value="Gag-Pol polyprotein"/>
    <property type="match status" value="1"/>
</dbReference>
<dbReference type="InterPro" id="IPR008919">
    <property type="entry name" value="Retrov_capsid_N"/>
</dbReference>
<dbReference type="SMART" id="SM00343">
    <property type="entry name" value="ZnF_C2HC"/>
    <property type="match status" value="2"/>
</dbReference>
<keyword evidence="21" id="KW-0255">Endonuclease</keyword>
<dbReference type="Pfam" id="PF00552">
    <property type="entry name" value="IN_DBD_C"/>
    <property type="match status" value="1"/>
</dbReference>
<reference evidence="60" key="2">
    <citation type="journal article" date="2015" name="PLoS Comput. Biol.">
        <title>Comprehensive sieve analysis of breakthrough HIV-1 sequences in the RV144 vaccine efficacy trial.</title>
        <authorList>
            <consortium name="RV144 Sequencing Team"/>
            <person name="Edlefsen P.T."/>
            <person name="Rolland M."/>
            <person name="Hertz T."/>
            <person name="Tovanabutra S."/>
            <person name="Gartland A.J."/>
            <person name="deCamp A.C."/>
            <person name="Magaret C.A."/>
            <person name="Ahmed H."/>
            <person name="Gottardo R."/>
            <person name="Juraska M."/>
            <person name="McCoy C."/>
            <person name="Larsen B.B."/>
            <person name="Sanders-Buell E."/>
            <person name="Carrico C."/>
            <person name="Menis S."/>
            <person name="Kijak G.H."/>
            <person name="Bose M."/>
            <person name="Arroyo M.A."/>
            <person name="O'Connell R.J."/>
            <person name="Nitayaphan S."/>
            <person name="Pitisuttithum P."/>
            <person name="Kaewkungwal J."/>
            <person name="Rerks-Ngarm S."/>
            <person name="Robb M.L."/>
            <person name="Kirys T."/>
            <person name="Georgiev I.S."/>
            <person name="Kwong P.D."/>
            <person name="Scheffler K."/>
            <person name="Pond S.L."/>
            <person name="Carlson J.M."/>
            <person name="Michael N.L."/>
            <person name="Schief W.R."/>
            <person name="Mullins J.I."/>
            <person name="Kim J.H."/>
            <person name="Gilbert P.B."/>
        </authorList>
    </citation>
    <scope>NUCLEOTIDE SEQUENCE</scope>
    <source>
        <strain evidence="60">AA070a_LH04</strain>
    </source>
</reference>
<evidence type="ECO:0000256" key="10">
    <source>
        <dbReference type="ARBA" id="ARBA00022581"/>
    </source>
</evidence>
<keyword evidence="31" id="KW-0695">RNA-directed DNA polymerase</keyword>
<keyword evidence="41" id="KW-1179">Viral genome integration</keyword>
<dbReference type="InterPro" id="IPR000477">
    <property type="entry name" value="RT_dom"/>
</dbReference>
<keyword evidence="34" id="KW-1039">Host endosome</keyword>
<dbReference type="GO" id="GO:0055036">
    <property type="term" value="C:virion membrane"/>
    <property type="evidence" value="ECO:0007669"/>
    <property type="project" value="UniProtKB-SubCell"/>
</dbReference>
<dbReference type="SUPFAM" id="SSF56672">
    <property type="entry name" value="DNA/RNA polymerases"/>
    <property type="match status" value="1"/>
</dbReference>
<dbReference type="InterPro" id="IPR008916">
    <property type="entry name" value="Retrov_capsid_C"/>
</dbReference>
<keyword evidence="40" id="KW-0233">DNA recombination</keyword>
<evidence type="ECO:0000259" key="54">
    <source>
        <dbReference type="PROSITE" id="PS50175"/>
    </source>
</evidence>
<evidence type="ECO:0000256" key="32">
    <source>
        <dbReference type="ARBA" id="ARBA00022932"/>
    </source>
</evidence>
<evidence type="ECO:0000256" key="7">
    <source>
        <dbReference type="ARBA" id="ARBA00022553"/>
    </source>
</evidence>
<keyword evidence="35 51" id="KW-0543">Viral nucleoprotein</keyword>
<dbReference type="Pfam" id="PF02022">
    <property type="entry name" value="Integrase_Zn"/>
    <property type="match status" value="1"/>
</dbReference>
<evidence type="ECO:0000256" key="6">
    <source>
        <dbReference type="ARBA" id="ARBA00022524"/>
    </source>
</evidence>
<comment type="cofactor">
    <cofactor evidence="2">
        <name>Mg(2+)</name>
        <dbReference type="ChEBI" id="CHEBI:18420"/>
    </cofactor>
</comment>
<feature type="domain" description="Peptidase A2" evidence="54">
    <location>
        <begin position="502"/>
        <end position="571"/>
    </location>
</feature>
<keyword evidence="38" id="KW-0238">DNA-binding</keyword>
<dbReference type="InterPro" id="IPR003308">
    <property type="entry name" value="Integrase_Zn-bd_dom_N"/>
</dbReference>
<dbReference type="Gene3D" id="1.10.1200.30">
    <property type="match status" value="1"/>
</dbReference>
<evidence type="ECO:0000256" key="18">
    <source>
        <dbReference type="ARBA" id="ARBA00022737"/>
    </source>
</evidence>
<dbReference type="GO" id="GO:0035613">
    <property type="term" value="F:RNA stem-loop binding"/>
    <property type="evidence" value="ECO:0007669"/>
    <property type="project" value="TreeGrafter"/>
</dbReference>
<evidence type="ECO:0000256" key="27">
    <source>
        <dbReference type="ARBA" id="ARBA00022844"/>
    </source>
</evidence>
<dbReference type="InterPro" id="IPR018061">
    <property type="entry name" value="Retropepsins"/>
</dbReference>
<dbReference type="GO" id="GO:0008289">
    <property type="term" value="F:lipid binding"/>
    <property type="evidence" value="ECO:0007669"/>
    <property type="project" value="UniProtKB-KW"/>
</dbReference>
<comment type="catalytic activity">
    <reaction evidence="1">
        <text>3'-end directed exonucleolytic cleavage of viral RNA-DNA hybrid.</text>
        <dbReference type="EC" id="3.1.13.2"/>
    </reaction>
</comment>
<dbReference type="GO" id="GO:0075713">
    <property type="term" value="P:establishment of integrated proviral latency"/>
    <property type="evidence" value="ECO:0007669"/>
    <property type="project" value="UniProtKB-KW"/>
</dbReference>
<organismHost>
    <name type="scientific">Homo sapiens</name>
    <name type="common">Human</name>
    <dbReference type="NCBI Taxonomy" id="9606"/>
</organismHost>
<organism evidence="60">
    <name type="scientific">Human immunodeficiency virus type 1</name>
    <name type="common">HIV-1</name>
    <dbReference type="NCBI Taxonomy" id="11676"/>
    <lineage>
        <taxon>Viruses</taxon>
        <taxon>Riboviria</taxon>
        <taxon>Pararnavirae</taxon>
        <taxon>Artverviricota</taxon>
        <taxon>Revtraviricetes</taxon>
        <taxon>Ortervirales</taxon>
        <taxon>Retroviridae</taxon>
        <taxon>Orthoretrovirinae</taxon>
        <taxon>Lentivirus</taxon>
        <taxon>Lentivirus humimdef1</taxon>
    </lineage>
</organism>
<evidence type="ECO:0000259" key="57">
    <source>
        <dbReference type="PROSITE" id="PS50879"/>
    </source>
</evidence>
<dbReference type="GO" id="GO:0004523">
    <property type="term" value="F:RNA-DNA hybrid ribonuclease activity"/>
    <property type="evidence" value="ECO:0007669"/>
    <property type="project" value="InterPro"/>
</dbReference>
<dbReference type="GO" id="GO:0008270">
    <property type="term" value="F:zinc ion binding"/>
    <property type="evidence" value="ECO:0007669"/>
    <property type="project" value="UniProtKB-KW"/>
</dbReference>
<dbReference type="Pfam" id="PF00540">
    <property type="entry name" value="Gag_p17"/>
    <property type="match status" value="1"/>
</dbReference>
<dbReference type="Gene3D" id="1.10.375.10">
    <property type="entry name" value="Human Immunodeficiency Virus Type 1 Capsid Protein"/>
    <property type="match status" value="1"/>
</dbReference>
<dbReference type="GO" id="GO:0003677">
    <property type="term" value="F:DNA binding"/>
    <property type="evidence" value="ECO:0007669"/>
    <property type="project" value="UniProtKB-KW"/>
</dbReference>
<dbReference type="GO" id="GO:0004190">
    <property type="term" value="F:aspartic-type endopeptidase activity"/>
    <property type="evidence" value="ECO:0007669"/>
    <property type="project" value="UniProtKB-KW"/>
</dbReference>
<evidence type="ECO:0000256" key="47">
    <source>
        <dbReference type="ARBA" id="ARBA00023415"/>
    </source>
</evidence>
<evidence type="ECO:0000256" key="42">
    <source>
        <dbReference type="ARBA" id="ARBA00023200"/>
    </source>
</evidence>
<dbReference type="PROSITE" id="PS51027">
    <property type="entry name" value="INTEGRASE_DBD"/>
    <property type="match status" value="1"/>
</dbReference>
<dbReference type="GO" id="GO:0003887">
    <property type="term" value="F:DNA-directed DNA polymerase activity"/>
    <property type="evidence" value="ECO:0007669"/>
    <property type="project" value="UniProtKB-KW"/>
</dbReference>
<dbReference type="Gene3D" id="1.20.5.760">
    <property type="entry name" value="Single helix bin"/>
    <property type="match status" value="1"/>
</dbReference>
<dbReference type="SUPFAM" id="SSF47353">
    <property type="entry name" value="Retrovirus capsid dimerization domain-like"/>
    <property type="match status" value="1"/>
</dbReference>
<evidence type="ECO:0000259" key="53">
    <source>
        <dbReference type="PROSITE" id="PS50158"/>
    </source>
</evidence>
<dbReference type="Pfam" id="PF00665">
    <property type="entry name" value="rve"/>
    <property type="match status" value="1"/>
</dbReference>
<proteinExistence type="predicted"/>
<dbReference type="GO" id="GO:0006310">
    <property type="term" value="P:DNA recombination"/>
    <property type="evidence" value="ECO:0007669"/>
    <property type="project" value="UniProtKB-KW"/>
</dbReference>
<evidence type="ECO:0000256" key="11">
    <source>
        <dbReference type="ARBA" id="ARBA00022612"/>
    </source>
</evidence>
<dbReference type="Gene3D" id="1.10.10.200">
    <property type="match status" value="1"/>
</dbReference>
<sequence>MGARASVLTGGKLDAWEKIRLRPGGRKKYRLKHLVWASRELERFALNPGLLETAEGCQELIEQLQSTLKTGSEELRSLFNTIVTLWCVHQRIEVKDTKEALDKMEEIQKKNQQKRQQAAADTGSSSKVSQNYPIVQNAQGQMVHQPVSPRTLNAWVKVVEEKGFNPEVIPMFSALSEGATPQDLNMMLNIVGGHQAAMQMLKETINEEAAEWDRLHPVHAGPIPPGQMREPRGSDIAGTTSTLQEQIGWMTGNPAIPVGDIYKRWIILGLNKIVRMYSPVGILDIKQGPKEPFRDYVDRFYKTLRAEQATQEVKNWMTETLLVQNANPDCKSILKALGTGATLEEMMTACQGVGGPSHKARVLAEAMSQAQNVNILMQRGNFKGQKSIKCFNCGREGHLARNCRAPRKKGCWKCGKEGHQMKDCIERQANFFRENLAFQQRKARELSSEQTRANSPTSGELGDGGRDEAGAEKQGTAPSFSFPQITLWQRPLVVIKIEGQLKEALLDTGADDTVLEDINLPGKWKPKMIGGIGGFIKVKQYDQILIEICGKKAIGTVLVGPTPVNIIGRNMLTQLGCTLNFPISPIDTVPVALKPGMDGPKVKQWPLTEEKIKALTEICKEMEEEGKISKIGPENPYNTPVFAIKKKDSTKWRKLVDFRELNKRTQDFWEVQLGIPHPAGLKKKKSVTVLDVGDAYFSVPLDESFRKYTAFTIPSINNETPGIRYQYNVLPQGWKGSPAIFQSSMTRILEPFRIKNPEMVIYQYMDDLYVGSDLEIGQHRTKIEELRAHLLSWGFTTPDKKHQKEPPFLWMGYELHPDRWTVQPIELPEKDSWTVNDIQKLVGKLNWASQIYPGIRIKQLCRLLRGAKALTDIVPLTEEAELELAENREILKTPVHGVYYDPSKDLVVEVQKQGQDQWTYQIYQEQFKNLKTGKYARKRSAHTNDVRQLAEVVQKVATESIVIWGKTPKFKLPIQRETWETWWTDYWQATWIPEWEFVNTPPLVKLWYQLEKDPILGAETFYVDGAASRETKLGKAGYVTDRGRQKVVSLTETTNQQTELHAIQLALQDSGSEVNIVTDSQYALGIIQAQPDRSESDIVNQIIEELIRKEKVYLSWVPAHKGIGGNEQVDKLVSSGIRKVLFLDGIDKAQEEHERYHSNWRTMASDFNLPPIVAKEIVANCDKCQLKGEAMHGQVDCSPGIWQLDCTHLEGKVILVAVHVASGYIEAEVIPAETGHETAYFLLRLAGRWPVKVIHTDNGSNFTSAAVKAACWWANVRQEFGIPYNPQSQGVVESMNKELKKIIGQIREQAEHLKTAVQMAVFIHNFKKKGGIGGYSAGERIIDIIASDIQTKELQKQITKIQNFRVYYRDSRDPIWKGPAKLLWKGEGAVVIQDNSDIKVVPRRKAKIIRDYGKQMAGDDCVAGRQDED</sequence>